<organism evidence="2">
    <name type="scientific">Petromyces alliaceus</name>
    <name type="common">Aspergillus alliaceus</name>
    <dbReference type="NCBI Taxonomy" id="209559"/>
    <lineage>
        <taxon>Eukaryota</taxon>
        <taxon>Fungi</taxon>
        <taxon>Dikarya</taxon>
        <taxon>Ascomycota</taxon>
        <taxon>Pezizomycotina</taxon>
        <taxon>Eurotiomycetes</taxon>
        <taxon>Eurotiomycetidae</taxon>
        <taxon>Eurotiales</taxon>
        <taxon>Aspergillaceae</taxon>
        <taxon>Aspergillus</taxon>
        <taxon>Aspergillus subgen. Circumdati</taxon>
    </lineage>
</organism>
<keyword evidence="1" id="KW-0732">Signal</keyword>
<gene>
    <name evidence="2" type="ORF">BDV23DRAFT_158832</name>
</gene>
<dbReference type="EMBL" id="ML735277">
    <property type="protein sequence ID" value="KAE8388507.1"/>
    <property type="molecule type" value="Genomic_DNA"/>
</dbReference>
<evidence type="ECO:0000313" key="2">
    <source>
        <dbReference type="EMBL" id="KAE8388507.1"/>
    </source>
</evidence>
<feature type="chain" id="PRO_5025009402" evidence="1">
    <location>
        <begin position="24"/>
        <end position="189"/>
    </location>
</feature>
<name>A0A5N7C477_PETAA</name>
<evidence type="ECO:0000256" key="1">
    <source>
        <dbReference type="SAM" id="SignalP"/>
    </source>
</evidence>
<feature type="signal peptide" evidence="1">
    <location>
        <begin position="1"/>
        <end position="23"/>
    </location>
</feature>
<proteinExistence type="predicted"/>
<accession>A0A5N7C477</accession>
<protein>
    <submittedName>
        <fullName evidence="2">Phosphoglycerate mutase family protein</fullName>
    </submittedName>
</protein>
<reference evidence="2" key="1">
    <citation type="submission" date="2019-04" db="EMBL/GenBank/DDBJ databases">
        <title>Friends and foes A comparative genomics studyof 23 Aspergillus species from section Flavi.</title>
        <authorList>
            <consortium name="DOE Joint Genome Institute"/>
            <person name="Kjaerbolling I."/>
            <person name="Vesth T."/>
            <person name="Frisvad J.C."/>
            <person name="Nybo J.L."/>
            <person name="Theobald S."/>
            <person name="Kildgaard S."/>
            <person name="Isbrandt T."/>
            <person name="Kuo A."/>
            <person name="Sato A."/>
            <person name="Lyhne E.K."/>
            <person name="Kogle M.E."/>
            <person name="Wiebenga A."/>
            <person name="Kun R.S."/>
            <person name="Lubbers R.J."/>
            <person name="Makela M.R."/>
            <person name="Barry K."/>
            <person name="Chovatia M."/>
            <person name="Clum A."/>
            <person name="Daum C."/>
            <person name="Haridas S."/>
            <person name="He G."/>
            <person name="LaButti K."/>
            <person name="Lipzen A."/>
            <person name="Mondo S."/>
            <person name="Riley R."/>
            <person name="Salamov A."/>
            <person name="Simmons B.A."/>
            <person name="Magnuson J.K."/>
            <person name="Henrissat B."/>
            <person name="Mortensen U.H."/>
            <person name="Larsen T.O."/>
            <person name="Devries R.P."/>
            <person name="Grigoriev I.V."/>
            <person name="Machida M."/>
            <person name="Baker S.E."/>
            <person name="Andersen M.R."/>
        </authorList>
    </citation>
    <scope>NUCLEOTIDE SEQUENCE [LARGE SCALE GENOMIC DNA]</scope>
    <source>
        <strain evidence="2">IBT 14317</strain>
    </source>
</reference>
<dbReference type="OrthoDB" id="425925at2759"/>
<sequence>MANTLYFLLHIFLLSSLQSVAYASYPPTVYLVRHGEKSGDPLDSGLNSDGFKRADCIRTVFGADSSYDIGYIMAPHINKKGQHRRSYETVLPLATDLGLTVDTSCKRNKVHCVAEKINDYDGPGNILIAWRHGKMKQLVQALGYDDPPEYPEDRFDLAWTIPFPYGNITEIWSEQCPGLDVPEALTVQT</sequence>
<dbReference type="AlphaFoldDB" id="A0A5N7C477"/>
<dbReference type="Proteomes" id="UP000326877">
    <property type="component" value="Unassembled WGS sequence"/>
</dbReference>